<dbReference type="Proteomes" id="UP000199322">
    <property type="component" value="Unassembled WGS sequence"/>
</dbReference>
<keyword evidence="5 8" id="KW-0812">Transmembrane</keyword>
<evidence type="ECO:0000256" key="7">
    <source>
        <dbReference type="ARBA" id="ARBA00023136"/>
    </source>
</evidence>
<keyword evidence="7 8" id="KW-0472">Membrane</keyword>
<feature type="transmembrane region" description="Helical" evidence="9">
    <location>
        <begin position="85"/>
        <end position="105"/>
    </location>
</feature>
<dbReference type="RefSeq" id="WP_091402490.1">
    <property type="nucleotide sequence ID" value="NZ_FMYV01000001.1"/>
</dbReference>
<feature type="transmembrane region" description="Helical" evidence="9">
    <location>
        <begin position="422"/>
        <end position="440"/>
    </location>
</feature>
<evidence type="ECO:0000313" key="13">
    <source>
        <dbReference type="Proteomes" id="UP000297288"/>
    </source>
</evidence>
<keyword evidence="4 8" id="KW-1003">Cell membrane</keyword>
<feature type="transmembrane region" description="Helical" evidence="9">
    <location>
        <begin position="294"/>
        <end position="316"/>
    </location>
</feature>
<feature type="transmembrane region" description="Helical" evidence="9">
    <location>
        <begin position="177"/>
        <end position="198"/>
    </location>
</feature>
<feature type="transmembrane region" description="Helical" evidence="9">
    <location>
        <begin position="111"/>
        <end position="133"/>
    </location>
</feature>
<feature type="transmembrane region" description="Helical" evidence="9">
    <location>
        <begin position="352"/>
        <end position="372"/>
    </location>
</feature>
<dbReference type="STRING" id="28234.SAMN04488588_0363"/>
<dbReference type="PIRSF" id="PIRSF005353">
    <property type="entry name" value="PbuG"/>
    <property type="match status" value="1"/>
</dbReference>
<dbReference type="PANTHER" id="PTHR43337">
    <property type="entry name" value="XANTHINE/URACIL PERMEASE C887.17-RELATED"/>
    <property type="match status" value="1"/>
</dbReference>
<keyword evidence="6 8" id="KW-1133">Transmembrane helix</keyword>
<comment type="similarity">
    <text evidence="2 8">Belongs to the nucleobase:cation symporter-2 (NCS2) (TC 2.A.40) family. Azg-like subfamily.</text>
</comment>
<evidence type="ECO:0000313" key="10">
    <source>
        <dbReference type="EMBL" id="SDC05331.1"/>
    </source>
</evidence>
<evidence type="ECO:0000256" key="2">
    <source>
        <dbReference type="ARBA" id="ARBA00005697"/>
    </source>
</evidence>
<evidence type="ECO:0000256" key="9">
    <source>
        <dbReference type="SAM" id="Phobius"/>
    </source>
</evidence>
<evidence type="ECO:0000256" key="4">
    <source>
        <dbReference type="ARBA" id="ARBA00022475"/>
    </source>
</evidence>
<dbReference type="AlphaFoldDB" id="A0A1G6IFT3"/>
<proteinExistence type="inferred from homology"/>
<dbReference type="PANTHER" id="PTHR43337:SF1">
    <property type="entry name" value="XANTHINE_URACIL PERMEASE C887.17-RELATED"/>
    <property type="match status" value="1"/>
</dbReference>
<evidence type="ECO:0000256" key="8">
    <source>
        <dbReference type="PIRNR" id="PIRNR005353"/>
    </source>
</evidence>
<dbReference type="InterPro" id="IPR026033">
    <property type="entry name" value="Azg-like_bact_archaea"/>
</dbReference>
<dbReference type="OrthoDB" id="9808458at2"/>
<dbReference type="Proteomes" id="UP000297288">
    <property type="component" value="Unassembled WGS sequence"/>
</dbReference>
<keyword evidence="3 8" id="KW-0813">Transport</keyword>
<evidence type="ECO:0000256" key="3">
    <source>
        <dbReference type="ARBA" id="ARBA00022448"/>
    </source>
</evidence>
<sequence>MDKFFGISKSGSSVRKEIYGGIATFLTMAYIIFVNPSILVDAIPGTATNPLLYEQFFGAIMVATILGGATATLLMGLFANYPFALAPGMGLNAYFTYTVVLNMGVDWRTALGAVFVEGVIFIIITLTGVRTFIGNAIPKTIKIATGAGIGLFISFIGLKGSGIIVADDATFIALGNITSPEALTTIIGLFIIAILYTLKVPGSVLIGIVSSTLFGSFVGVTEFHGIVGKIPDVAPTFGKLQLSLDNLLEPTFWIIVLTFFFVDFFDTTGTLMGLAQSAGFARKDGSLPRSKKAYMADATGTVVGSIFGTSTVTSYVESGAGIAQGARTGLASVVTSILMLSMLFFSPLASSIPSAATAPALIFVGSLMMKGLKEIDWDDSTEGLPAFITLIMMPFTYSIATGITLGMIAYPVIKFFGGKGKNIHWFTWILAILFVLYLMYLR</sequence>
<protein>
    <submittedName>
        <fullName evidence="11">NCS2 family permease</fullName>
    </submittedName>
    <submittedName>
        <fullName evidence="10">Putative MFS transporter, AGZA family, xanthine/uracil permease</fullName>
    </submittedName>
</protein>
<reference evidence="10 12" key="1">
    <citation type="submission" date="2016-10" db="EMBL/GenBank/DDBJ databases">
        <authorList>
            <person name="de Groot N.N."/>
        </authorList>
    </citation>
    <scope>NUCLEOTIDE SEQUENCE [LARGE SCALE GENOMIC DNA]</scope>
    <source>
        <strain evidence="10 12">WG14</strain>
    </source>
</reference>
<feature type="transmembrane region" description="Helical" evidence="9">
    <location>
        <begin position="252"/>
        <end position="274"/>
    </location>
</feature>
<dbReference type="InterPro" id="IPR045018">
    <property type="entry name" value="Azg-like"/>
</dbReference>
<feature type="transmembrane region" description="Helical" evidence="9">
    <location>
        <begin position="205"/>
        <end position="227"/>
    </location>
</feature>
<dbReference type="EMBL" id="SRME01000001">
    <property type="protein sequence ID" value="TGG89194.1"/>
    <property type="molecule type" value="Genomic_DNA"/>
</dbReference>
<feature type="transmembrane region" description="Helical" evidence="9">
    <location>
        <begin position="18"/>
        <end position="36"/>
    </location>
</feature>
<feature type="transmembrane region" description="Helical" evidence="9">
    <location>
        <begin position="56"/>
        <end position="78"/>
    </location>
</feature>
<accession>A0A1G6IFT3</accession>
<gene>
    <name evidence="11" type="ORF">E4650_03110</name>
    <name evidence="10" type="ORF">SAMN04488588_0363</name>
</gene>
<keyword evidence="12" id="KW-1185">Reference proteome</keyword>
<comment type="subcellular location">
    <subcellularLocation>
        <location evidence="1 8">Cell membrane</location>
        <topology evidence="1 8">Multi-pass membrane protein</topology>
    </subcellularLocation>
</comment>
<organism evidence="10 12">
    <name type="scientific">Geotoga petraea</name>
    <dbReference type="NCBI Taxonomy" id="28234"/>
    <lineage>
        <taxon>Bacteria</taxon>
        <taxon>Thermotogati</taxon>
        <taxon>Thermotogota</taxon>
        <taxon>Thermotogae</taxon>
        <taxon>Petrotogales</taxon>
        <taxon>Petrotogaceae</taxon>
        <taxon>Geotoga</taxon>
    </lineage>
</organism>
<reference evidence="11 13" key="2">
    <citation type="submission" date="2019-04" db="EMBL/GenBank/DDBJ databases">
        <title>Draft genome sequence data and analysis of a Fermenting Bacterium, Geotoga petraea strain HO-Geo1, isolated from heavy-oil petroleum reservoir in Russia.</title>
        <authorList>
            <person name="Grouzdev D.S."/>
            <person name="Semenova E.M."/>
            <person name="Sokolova D.S."/>
            <person name="Tourova T.P."/>
            <person name="Poltaraus A.B."/>
            <person name="Nazina T.N."/>
        </authorList>
    </citation>
    <scope>NUCLEOTIDE SEQUENCE [LARGE SCALE GENOMIC DNA]</scope>
    <source>
        <strain evidence="11 13">HO-Geo1</strain>
    </source>
</reference>
<dbReference type="InterPro" id="IPR006043">
    <property type="entry name" value="NCS2"/>
</dbReference>
<evidence type="ECO:0000256" key="5">
    <source>
        <dbReference type="ARBA" id="ARBA00022692"/>
    </source>
</evidence>
<dbReference type="GO" id="GO:0005345">
    <property type="term" value="F:purine nucleobase transmembrane transporter activity"/>
    <property type="evidence" value="ECO:0007669"/>
    <property type="project" value="TreeGrafter"/>
</dbReference>
<evidence type="ECO:0000313" key="11">
    <source>
        <dbReference type="EMBL" id="TGG89194.1"/>
    </source>
</evidence>
<dbReference type="EMBL" id="FMYV01000001">
    <property type="protein sequence ID" value="SDC05331.1"/>
    <property type="molecule type" value="Genomic_DNA"/>
</dbReference>
<feature type="transmembrane region" description="Helical" evidence="9">
    <location>
        <begin position="384"/>
        <end position="410"/>
    </location>
</feature>
<feature type="transmembrane region" description="Helical" evidence="9">
    <location>
        <begin position="145"/>
        <end position="165"/>
    </location>
</feature>
<evidence type="ECO:0000313" key="12">
    <source>
        <dbReference type="Proteomes" id="UP000199322"/>
    </source>
</evidence>
<dbReference type="GO" id="GO:0005886">
    <property type="term" value="C:plasma membrane"/>
    <property type="evidence" value="ECO:0007669"/>
    <property type="project" value="UniProtKB-SubCell"/>
</dbReference>
<name>A0A1G6IFT3_9BACT</name>
<evidence type="ECO:0000256" key="1">
    <source>
        <dbReference type="ARBA" id="ARBA00004651"/>
    </source>
</evidence>
<dbReference type="Pfam" id="PF00860">
    <property type="entry name" value="Xan_ur_permease"/>
    <property type="match status" value="1"/>
</dbReference>
<evidence type="ECO:0000256" key="6">
    <source>
        <dbReference type="ARBA" id="ARBA00022989"/>
    </source>
</evidence>